<evidence type="ECO:0000313" key="3">
    <source>
        <dbReference type="EMBL" id="KAF7576013.1"/>
    </source>
</evidence>
<dbReference type="Gene3D" id="2.60.40.1610">
    <property type="entry name" value="Domain of unknown function DUF1254"/>
    <property type="match status" value="1"/>
</dbReference>
<dbReference type="InterPro" id="IPR037049">
    <property type="entry name" value="DUF1214_C_sf"/>
</dbReference>
<evidence type="ECO:0000313" key="4">
    <source>
        <dbReference type="Proteomes" id="UP000245464"/>
    </source>
</evidence>
<dbReference type="InterPro" id="IPR010621">
    <property type="entry name" value="DUF1214"/>
</dbReference>
<dbReference type="PANTHER" id="PTHR36509:SF2">
    <property type="entry name" value="BLL3101 PROTEIN"/>
    <property type="match status" value="1"/>
</dbReference>
<dbReference type="AlphaFoldDB" id="A0A317AB24"/>
<feature type="domain" description="DUF1254" evidence="2">
    <location>
        <begin position="73"/>
        <end position="214"/>
    </location>
</feature>
<reference evidence="3" key="1">
    <citation type="journal article" date="2018" name="BMC Genomics">
        <title>Comparative genomics of the wheat fungal pathogen Pyrenophora tritici-repentis reveals chromosomal variations and genome plasticity.</title>
        <authorList>
            <person name="Moolhuijzen P."/>
            <person name="See P.T."/>
            <person name="Hane J.K."/>
            <person name="Shi G."/>
            <person name="Liu Z."/>
            <person name="Oliver R.P."/>
            <person name="Moffat C.S."/>
        </authorList>
    </citation>
    <scope>NUCLEOTIDE SEQUENCE [LARGE SCALE GENOMIC DNA]</scope>
    <source>
        <strain evidence="3">M4</strain>
    </source>
</reference>
<dbReference type="KEGG" id="ptrr:6340491"/>
<evidence type="ECO:0000259" key="2">
    <source>
        <dbReference type="Pfam" id="PF06863"/>
    </source>
</evidence>
<organism evidence="3 4">
    <name type="scientific">Pyrenophora tritici-repentis</name>
    <dbReference type="NCBI Taxonomy" id="45151"/>
    <lineage>
        <taxon>Eukaryota</taxon>
        <taxon>Fungi</taxon>
        <taxon>Dikarya</taxon>
        <taxon>Ascomycota</taxon>
        <taxon>Pezizomycotina</taxon>
        <taxon>Dothideomycetes</taxon>
        <taxon>Pleosporomycetidae</taxon>
        <taxon>Pleosporales</taxon>
        <taxon>Pleosporineae</taxon>
        <taxon>Pleosporaceae</taxon>
        <taxon>Pyrenophora</taxon>
    </lineage>
</organism>
<evidence type="ECO:0000259" key="1">
    <source>
        <dbReference type="Pfam" id="PF06742"/>
    </source>
</evidence>
<dbReference type="RefSeq" id="XP_001930340.2">
    <property type="nucleotide sequence ID" value="XM_001930305.2"/>
</dbReference>
<dbReference type="GeneID" id="6340491"/>
<sequence length="500" mass="54927">MSEALLRKMKLTNYLFTTGKCLAYLFPLARAANVSSSHDSAAQDATAFAIQYAYPISQWQQAVTNILDAVNEPNTLWPYRTLSGPLNRTIVGPNADTLYIWVAVDLSQEDLVLTIPNISDGRNWIWPCYDVYGNNFAGMSINDDSPPGDYLIRRADDALVQPGIEYTTPAESSRYKGVVSYATTYGIMLGRILVRQNTTEDIATIRNYQDQIFLKKIPRTQSQPFAAQAPRLSRELINTSNATDRVTGYLDLLAKIGQFNQPDVISDRYRVASKLGLAGIADGIYSPPSGINLTAATIAANASISAAYSQNLIDVGNNWVIPKMKCQGIFGLEYGCRAYRALRGYLGLVQSENLFITNKSDNLTLNATSAFLFTFSGRPPIKSTGFWSLTVYGADQYLVPNELGRYVIGDRSKQLKFENGGLVNGEDGANPGNETVDGRFQVLLQPADIPPPDNWTSNWLPAPAGGGKLLYSIRFYSPAEAFTNGEYVFPTVETINAIKA</sequence>
<dbReference type="InterPro" id="IPR037050">
    <property type="entry name" value="DUF1254_sf"/>
</dbReference>
<dbReference type="Gene3D" id="2.60.120.600">
    <property type="entry name" value="Domain of unknown function DUF1214, C-terminal domain"/>
    <property type="match status" value="1"/>
</dbReference>
<comment type="caution">
    <text evidence="3">The sequence shown here is derived from an EMBL/GenBank/DDBJ whole genome shotgun (WGS) entry which is preliminary data.</text>
</comment>
<dbReference type="Pfam" id="PF06863">
    <property type="entry name" value="DUF1254"/>
    <property type="match status" value="1"/>
</dbReference>
<dbReference type="PANTHER" id="PTHR36509">
    <property type="entry name" value="BLL3101 PROTEIN"/>
    <property type="match status" value="1"/>
</dbReference>
<protein>
    <submittedName>
        <fullName evidence="3">Uncharacterized protein</fullName>
    </submittedName>
</protein>
<dbReference type="EMBL" id="NQIK02000001">
    <property type="protein sequence ID" value="KAF7576013.1"/>
    <property type="molecule type" value="Genomic_DNA"/>
</dbReference>
<dbReference type="Proteomes" id="UP000245464">
    <property type="component" value="Chromosome 1"/>
</dbReference>
<accession>A0A317AB24</accession>
<gene>
    <name evidence="3" type="ORF">PtrM4_002530</name>
</gene>
<dbReference type="InterPro" id="IPR010679">
    <property type="entry name" value="DUF1254"/>
</dbReference>
<feature type="domain" description="DUF1214" evidence="1">
    <location>
        <begin position="360"/>
        <end position="479"/>
    </location>
</feature>
<dbReference type="Pfam" id="PF06742">
    <property type="entry name" value="DUF1214"/>
    <property type="match status" value="1"/>
</dbReference>
<proteinExistence type="predicted"/>
<name>A0A317AB24_9PLEO</name>
<dbReference type="SUPFAM" id="SSF160935">
    <property type="entry name" value="VPA0735-like"/>
    <property type="match status" value="1"/>
</dbReference>